<feature type="domain" description="Phosphatidylinositol-specific phospholipase C X" evidence="2">
    <location>
        <begin position="29"/>
        <end position="171"/>
    </location>
</feature>
<dbReference type="CDD" id="cd08558">
    <property type="entry name" value="PI-PLCc_eukaryota"/>
    <property type="match status" value="1"/>
</dbReference>
<gene>
    <name evidence="3" type="ORF">AB1Y20_007462</name>
</gene>
<accession>A0AB34IW54</accession>
<keyword evidence="1" id="KW-0443">Lipid metabolism</keyword>
<dbReference type="InterPro" id="IPR017946">
    <property type="entry name" value="PLC-like_Pdiesterase_TIM-brl"/>
</dbReference>
<evidence type="ECO:0000259" key="2">
    <source>
        <dbReference type="SMART" id="SM00148"/>
    </source>
</evidence>
<dbReference type="Pfam" id="PF00388">
    <property type="entry name" value="PI-PLC-X"/>
    <property type="match status" value="1"/>
</dbReference>
<dbReference type="GO" id="GO:0004435">
    <property type="term" value="F:phosphatidylinositol-4,5-bisphosphate phospholipase C activity"/>
    <property type="evidence" value="ECO:0007669"/>
    <property type="project" value="UniProtKB-EC"/>
</dbReference>
<dbReference type="InterPro" id="IPR001192">
    <property type="entry name" value="PI-PLC_fam"/>
</dbReference>
<dbReference type="SUPFAM" id="SSF51695">
    <property type="entry name" value="PLC-like phosphodiesterases"/>
    <property type="match status" value="1"/>
</dbReference>
<name>A0AB34IW54_PRYPA</name>
<keyword evidence="1" id="KW-0378">Hydrolase</keyword>
<dbReference type="PANTHER" id="PTHR10336">
    <property type="entry name" value="PHOSPHOINOSITIDE-SPECIFIC PHOSPHOLIPASE C FAMILY PROTEIN"/>
    <property type="match status" value="1"/>
</dbReference>
<evidence type="ECO:0000313" key="4">
    <source>
        <dbReference type="Proteomes" id="UP001515480"/>
    </source>
</evidence>
<dbReference type="InterPro" id="IPR000909">
    <property type="entry name" value="PLipase_C_PInositol-sp_X_dom"/>
</dbReference>
<protein>
    <recommendedName>
        <fullName evidence="1">Phosphoinositide phospholipase C</fullName>
        <ecNumber evidence="1">3.1.4.11</ecNumber>
    </recommendedName>
</protein>
<keyword evidence="4" id="KW-1185">Reference proteome</keyword>
<evidence type="ECO:0000313" key="3">
    <source>
        <dbReference type="EMBL" id="KAL1507854.1"/>
    </source>
</evidence>
<dbReference type="PROSITE" id="PS50007">
    <property type="entry name" value="PIPLC_X_DOMAIN"/>
    <property type="match status" value="1"/>
</dbReference>
<comment type="caution">
    <text evidence="3">The sequence shown here is derived from an EMBL/GenBank/DDBJ whole genome shotgun (WGS) entry which is preliminary data.</text>
</comment>
<dbReference type="AlphaFoldDB" id="A0AB34IW54"/>
<dbReference type="Gene3D" id="3.20.20.190">
    <property type="entry name" value="Phosphatidylinositol (PI) phosphodiesterase"/>
    <property type="match status" value="1"/>
</dbReference>
<dbReference type="PANTHER" id="PTHR10336:SF209">
    <property type="entry name" value="PHOSPHOINOSITIDE PHOSPHOLIPASE C"/>
    <property type="match status" value="1"/>
</dbReference>
<dbReference type="GO" id="GO:0035556">
    <property type="term" value="P:intracellular signal transduction"/>
    <property type="evidence" value="ECO:0007669"/>
    <property type="project" value="InterPro"/>
</dbReference>
<dbReference type="GO" id="GO:0016042">
    <property type="term" value="P:lipid catabolic process"/>
    <property type="evidence" value="ECO:0007669"/>
    <property type="project" value="UniProtKB-KW"/>
</dbReference>
<proteinExistence type="predicted"/>
<keyword evidence="1" id="KW-0442">Lipid degradation</keyword>
<sequence>MERGTIGPTQFAMMLLRPRNDAIAPLPKQPLTEPLAHYWSACSHNSYIVGDQLTGLSSADAYRRQLVQGYRHLEIDCWDGNRRPIVTHGHTLCTVEKFEDVARAIAECAFLTSDLPVILSLEMHCSVGQQFKLACDLIKHLGPALLTYETFASMDDVSLGALRGRVLVKGKLKNKAVREMNEATMLNLQRSLLSTESGHIPFCTMLRALWGLGKVGNALRLSFP</sequence>
<dbReference type="EC" id="3.1.4.11" evidence="1"/>
<dbReference type="SMART" id="SM00148">
    <property type="entry name" value="PLCXc"/>
    <property type="match status" value="1"/>
</dbReference>
<dbReference type="Proteomes" id="UP001515480">
    <property type="component" value="Unassembled WGS sequence"/>
</dbReference>
<dbReference type="EMBL" id="JBGBPQ010000017">
    <property type="protein sequence ID" value="KAL1507854.1"/>
    <property type="molecule type" value="Genomic_DNA"/>
</dbReference>
<dbReference type="PRINTS" id="PR00390">
    <property type="entry name" value="PHPHLIPASEC"/>
</dbReference>
<evidence type="ECO:0000256" key="1">
    <source>
        <dbReference type="RuleBase" id="RU361133"/>
    </source>
</evidence>
<comment type="catalytic activity">
    <reaction evidence="1">
        <text>a 1,2-diacyl-sn-glycero-3-phospho-(1D-myo-inositol-4,5-bisphosphate) + H2O = 1D-myo-inositol 1,4,5-trisphosphate + a 1,2-diacyl-sn-glycerol + H(+)</text>
        <dbReference type="Rhea" id="RHEA:33179"/>
        <dbReference type="ChEBI" id="CHEBI:15377"/>
        <dbReference type="ChEBI" id="CHEBI:15378"/>
        <dbReference type="ChEBI" id="CHEBI:17815"/>
        <dbReference type="ChEBI" id="CHEBI:58456"/>
        <dbReference type="ChEBI" id="CHEBI:203600"/>
        <dbReference type="EC" id="3.1.4.11"/>
    </reaction>
</comment>
<organism evidence="3 4">
    <name type="scientific">Prymnesium parvum</name>
    <name type="common">Toxic golden alga</name>
    <dbReference type="NCBI Taxonomy" id="97485"/>
    <lineage>
        <taxon>Eukaryota</taxon>
        <taxon>Haptista</taxon>
        <taxon>Haptophyta</taxon>
        <taxon>Prymnesiophyceae</taxon>
        <taxon>Prymnesiales</taxon>
        <taxon>Prymnesiaceae</taxon>
        <taxon>Prymnesium</taxon>
    </lineage>
</organism>
<reference evidence="3 4" key="1">
    <citation type="journal article" date="2024" name="Science">
        <title>Giant polyketide synthase enzymes in the biosynthesis of giant marine polyether toxins.</title>
        <authorList>
            <person name="Fallon T.R."/>
            <person name="Shende V.V."/>
            <person name="Wierzbicki I.H."/>
            <person name="Pendleton A.L."/>
            <person name="Watervoot N.F."/>
            <person name="Auber R.P."/>
            <person name="Gonzalez D.J."/>
            <person name="Wisecaver J.H."/>
            <person name="Moore B.S."/>
        </authorList>
    </citation>
    <scope>NUCLEOTIDE SEQUENCE [LARGE SCALE GENOMIC DNA]</scope>
    <source>
        <strain evidence="3 4">12B1</strain>
    </source>
</reference>